<dbReference type="PANTHER" id="PTHR33169">
    <property type="entry name" value="PADR-FAMILY TRANSCRIPTIONAL REGULATOR"/>
    <property type="match status" value="1"/>
</dbReference>
<dbReference type="InterPro" id="IPR036388">
    <property type="entry name" value="WH-like_DNA-bd_sf"/>
</dbReference>
<evidence type="ECO:0000313" key="3">
    <source>
        <dbReference type="Proteomes" id="UP001589867"/>
    </source>
</evidence>
<protein>
    <submittedName>
        <fullName evidence="2">PadR family transcriptional regulator</fullName>
    </submittedName>
</protein>
<dbReference type="InterPro" id="IPR052509">
    <property type="entry name" value="Metal_resp_DNA-bind_regulator"/>
</dbReference>
<keyword evidence="3" id="KW-1185">Reference proteome</keyword>
<dbReference type="Pfam" id="PF03551">
    <property type="entry name" value="PadR"/>
    <property type="match status" value="1"/>
</dbReference>
<sequence>MSTTRMMILGLVSWMQPVHGYDVRRELLSWSADKWANVQPGSIYHALRKLAEEGLLREVATEQVGSRPARTTYEITPKGQGEFDNLLRGYWWEMKSVTDPFFAALNFLPALPREEAVAALYNRAAQLRAANEGVAVAAEKGWLREKPAHVTWMWELMVARNNGEIAWCERVAGLVESGVSYLPEKLSDDRPDWESWQRKVE</sequence>
<name>A0ABV6M083_9ACTN</name>
<dbReference type="RefSeq" id="WP_377249238.1">
    <property type="nucleotide sequence ID" value="NZ_JBHLUH010000012.1"/>
</dbReference>
<proteinExistence type="predicted"/>
<evidence type="ECO:0000259" key="1">
    <source>
        <dbReference type="Pfam" id="PF03551"/>
    </source>
</evidence>
<dbReference type="Gene3D" id="1.10.10.10">
    <property type="entry name" value="Winged helix-like DNA-binding domain superfamily/Winged helix DNA-binding domain"/>
    <property type="match status" value="1"/>
</dbReference>
<feature type="domain" description="Transcription regulator PadR N-terminal" evidence="1">
    <location>
        <begin position="8"/>
        <end position="83"/>
    </location>
</feature>
<reference evidence="2 3" key="1">
    <citation type="submission" date="2024-09" db="EMBL/GenBank/DDBJ databases">
        <authorList>
            <person name="Sun Q."/>
            <person name="Mori K."/>
        </authorList>
    </citation>
    <scope>NUCLEOTIDE SEQUENCE [LARGE SCALE GENOMIC DNA]</scope>
    <source>
        <strain evidence="2 3">TBRC 3947</strain>
    </source>
</reference>
<dbReference type="InterPro" id="IPR005149">
    <property type="entry name" value="Tscrpt_reg_PadR_N"/>
</dbReference>
<accession>A0ABV6M083</accession>
<dbReference type="EMBL" id="JBHLUH010000012">
    <property type="protein sequence ID" value="MFC0528101.1"/>
    <property type="molecule type" value="Genomic_DNA"/>
</dbReference>
<dbReference type="InterPro" id="IPR036390">
    <property type="entry name" value="WH_DNA-bd_sf"/>
</dbReference>
<dbReference type="PANTHER" id="PTHR33169:SF14">
    <property type="entry name" value="TRANSCRIPTIONAL REGULATOR RV3488"/>
    <property type="match status" value="1"/>
</dbReference>
<comment type="caution">
    <text evidence="2">The sequence shown here is derived from an EMBL/GenBank/DDBJ whole genome shotgun (WGS) entry which is preliminary data.</text>
</comment>
<organism evidence="2 3">
    <name type="scientific">Phytohabitans kaempferiae</name>
    <dbReference type="NCBI Taxonomy" id="1620943"/>
    <lineage>
        <taxon>Bacteria</taxon>
        <taxon>Bacillati</taxon>
        <taxon>Actinomycetota</taxon>
        <taxon>Actinomycetes</taxon>
        <taxon>Micromonosporales</taxon>
        <taxon>Micromonosporaceae</taxon>
    </lineage>
</organism>
<dbReference type="Proteomes" id="UP001589867">
    <property type="component" value="Unassembled WGS sequence"/>
</dbReference>
<dbReference type="SUPFAM" id="SSF46785">
    <property type="entry name" value="Winged helix' DNA-binding domain"/>
    <property type="match status" value="1"/>
</dbReference>
<gene>
    <name evidence="2" type="ORF">ACFFIA_10545</name>
</gene>
<evidence type="ECO:0000313" key="2">
    <source>
        <dbReference type="EMBL" id="MFC0528101.1"/>
    </source>
</evidence>